<evidence type="ECO:0000313" key="2">
    <source>
        <dbReference type="EMBL" id="CAN74909.1"/>
    </source>
</evidence>
<gene>
    <name evidence="2" type="ORF">VITISV_008326</name>
</gene>
<reference evidence="2" key="1">
    <citation type="journal article" date="2007" name="PLoS ONE">
        <title>The first genome sequence of an elite grapevine cultivar (Pinot noir Vitis vinifera L.): coping with a highly heterozygous genome.</title>
        <authorList>
            <person name="Velasco R."/>
            <person name="Zharkikh A."/>
            <person name="Troggio M."/>
            <person name="Cartwright D.A."/>
            <person name="Cestaro A."/>
            <person name="Pruss D."/>
            <person name="Pindo M."/>
            <person name="FitzGerald L.M."/>
            <person name="Vezzulli S."/>
            <person name="Reid J."/>
            <person name="Malacarne G."/>
            <person name="Iliev D."/>
            <person name="Coppola G."/>
            <person name="Wardell B."/>
            <person name="Micheletti D."/>
            <person name="Macalma T."/>
            <person name="Facci M."/>
            <person name="Mitchell J.T."/>
            <person name="Perazzolli M."/>
            <person name="Eldredge G."/>
            <person name="Gatto P."/>
            <person name="Oyzerski R."/>
            <person name="Moretto M."/>
            <person name="Gutin N."/>
            <person name="Stefanini M."/>
            <person name="Chen Y."/>
            <person name="Segala C."/>
            <person name="Davenport C."/>
            <person name="Dematte L."/>
            <person name="Mraz A."/>
            <person name="Battilana J."/>
            <person name="Stormo K."/>
            <person name="Costa F."/>
            <person name="Tao Q."/>
            <person name="Si-Ammour A."/>
            <person name="Harkins T."/>
            <person name="Lackey A."/>
            <person name="Perbost C."/>
            <person name="Taillon B."/>
            <person name="Stella A."/>
            <person name="Solovyev V."/>
            <person name="Fawcett J.A."/>
            <person name="Sterck L."/>
            <person name="Vandepoele K."/>
            <person name="Grando S.M."/>
            <person name="Toppo S."/>
            <person name="Moser C."/>
            <person name="Lanchbury J."/>
            <person name="Bogden R."/>
            <person name="Skolnick M."/>
            <person name="Sgaramella V."/>
            <person name="Bhatnagar S.K."/>
            <person name="Fontana P."/>
            <person name="Gutin A."/>
            <person name="Van de Peer Y."/>
            <person name="Salamini F."/>
            <person name="Viola R."/>
        </authorList>
    </citation>
    <scope>NUCLEOTIDE SEQUENCE</scope>
</reference>
<name>A5BRK1_VITVI</name>
<sequence>MKELQPLQADHSKLKEGFSKDFLELPTLGKFLDSKETSISYLLRAFEGKSNVKDHLEWQVLGERYEPLQDASVINFVDYSLNQGAPTGHESAETPIGHESNGAVAGDRTPNQMVPLPLPLLGTNQMAPLPGIEPRIKWCHCHCRC</sequence>
<proteinExistence type="predicted"/>
<evidence type="ECO:0000256" key="1">
    <source>
        <dbReference type="SAM" id="MobiDB-lite"/>
    </source>
</evidence>
<dbReference type="AlphaFoldDB" id="A5BRK1"/>
<feature type="region of interest" description="Disordered" evidence="1">
    <location>
        <begin position="85"/>
        <end position="107"/>
    </location>
</feature>
<accession>A5BRK1</accession>
<protein>
    <submittedName>
        <fullName evidence="2">Uncharacterized protein</fullName>
    </submittedName>
</protein>
<organism evidence="2">
    <name type="scientific">Vitis vinifera</name>
    <name type="common">Grape</name>
    <dbReference type="NCBI Taxonomy" id="29760"/>
    <lineage>
        <taxon>Eukaryota</taxon>
        <taxon>Viridiplantae</taxon>
        <taxon>Streptophyta</taxon>
        <taxon>Embryophyta</taxon>
        <taxon>Tracheophyta</taxon>
        <taxon>Spermatophyta</taxon>
        <taxon>Magnoliopsida</taxon>
        <taxon>eudicotyledons</taxon>
        <taxon>Gunneridae</taxon>
        <taxon>Pentapetalae</taxon>
        <taxon>rosids</taxon>
        <taxon>Vitales</taxon>
        <taxon>Vitaceae</taxon>
        <taxon>Viteae</taxon>
        <taxon>Vitis</taxon>
    </lineage>
</organism>
<dbReference type="EMBL" id="AM468485">
    <property type="protein sequence ID" value="CAN74909.1"/>
    <property type="molecule type" value="Genomic_DNA"/>
</dbReference>